<dbReference type="EMBL" id="JAGETN010000067">
    <property type="protein sequence ID" value="MBO2025991.1"/>
    <property type="molecule type" value="Genomic_DNA"/>
</dbReference>
<gene>
    <name evidence="1" type="ORF">J4733_26715</name>
</gene>
<reference evidence="1" key="1">
    <citation type="submission" date="2021-03" db="EMBL/GenBank/DDBJ databases">
        <title>Molecular epidemiology and mechanisms of colistin and carbapenem resistance in Enterobacteriaceae from clinical isolates, the environment and porcine samples in Pretoria, South Africa.</title>
        <authorList>
            <person name="Bogoshi D."/>
            <person name="Mbelle N.M."/>
            <person name="Naidoo V."/>
            <person name="Osei Sekyere J."/>
        </authorList>
    </citation>
    <scope>NUCLEOTIDE SEQUENCE</scope>
    <source>
        <strain evidence="1">C029</strain>
    </source>
</reference>
<dbReference type="Proteomes" id="UP000664267">
    <property type="component" value="Unassembled WGS sequence"/>
</dbReference>
<evidence type="ECO:0000313" key="1">
    <source>
        <dbReference type="EMBL" id="MBO2025991.1"/>
    </source>
</evidence>
<dbReference type="AlphaFoldDB" id="A0A939NNA3"/>
<organism evidence="1 2">
    <name type="scientific">Klebsiella pneumoniae</name>
    <dbReference type="NCBI Taxonomy" id="573"/>
    <lineage>
        <taxon>Bacteria</taxon>
        <taxon>Pseudomonadati</taxon>
        <taxon>Pseudomonadota</taxon>
        <taxon>Gammaproteobacteria</taxon>
        <taxon>Enterobacterales</taxon>
        <taxon>Enterobacteriaceae</taxon>
        <taxon>Klebsiella/Raoultella group</taxon>
        <taxon>Klebsiella</taxon>
        <taxon>Klebsiella pneumoniae complex</taxon>
    </lineage>
</organism>
<accession>A0A939NNA3</accession>
<name>A0A939NNA3_KLEPN</name>
<proteinExistence type="predicted"/>
<protein>
    <submittedName>
        <fullName evidence="1">Uncharacterized protein</fullName>
    </submittedName>
</protein>
<comment type="caution">
    <text evidence="1">The sequence shown here is derived from an EMBL/GenBank/DDBJ whole genome shotgun (WGS) entry which is preliminary data.</text>
</comment>
<evidence type="ECO:0000313" key="2">
    <source>
        <dbReference type="Proteomes" id="UP000664267"/>
    </source>
</evidence>
<sequence>MKAVTTPKICSVSGSGYRKGSPVHRLQGWPRRQKQAFYRKFTLPAITISHVRLFCFIHDQQIAGIEANISRVIALTK</sequence>